<protein>
    <submittedName>
        <fullName evidence="3">SLBB domain protein</fullName>
    </submittedName>
</protein>
<dbReference type="RefSeq" id="WP_145417331.1">
    <property type="nucleotide sequence ID" value="NZ_CP036526.1"/>
</dbReference>
<dbReference type="InterPro" id="IPR049712">
    <property type="entry name" value="Poly_export"/>
</dbReference>
<gene>
    <name evidence="3" type="ORF">K239x_16900</name>
</gene>
<dbReference type="PROSITE" id="PS51257">
    <property type="entry name" value="PROKAR_LIPOPROTEIN"/>
    <property type="match status" value="1"/>
</dbReference>
<name>A0A517NRI7_9BACT</name>
<feature type="region of interest" description="Disordered" evidence="1">
    <location>
        <begin position="357"/>
        <end position="376"/>
    </location>
</feature>
<keyword evidence="4" id="KW-1185">Reference proteome</keyword>
<evidence type="ECO:0000256" key="1">
    <source>
        <dbReference type="SAM" id="MobiDB-lite"/>
    </source>
</evidence>
<dbReference type="OrthoDB" id="279464at2"/>
<feature type="domain" description="Soluble ligand binding" evidence="2">
    <location>
        <begin position="140"/>
        <end position="183"/>
    </location>
</feature>
<evidence type="ECO:0000313" key="4">
    <source>
        <dbReference type="Proteomes" id="UP000319817"/>
    </source>
</evidence>
<dbReference type="GO" id="GO:0015159">
    <property type="term" value="F:polysaccharide transmembrane transporter activity"/>
    <property type="evidence" value="ECO:0007669"/>
    <property type="project" value="InterPro"/>
</dbReference>
<proteinExistence type="predicted"/>
<feature type="compositionally biased region" description="Polar residues" evidence="1">
    <location>
        <begin position="274"/>
        <end position="297"/>
    </location>
</feature>
<dbReference type="AlphaFoldDB" id="A0A517NRI7"/>
<sequence length="376" mass="40474">MFRTLLLIVCTIGACGCSTLGITLYPTGHFLTEQSEQVLERSPREANLPKELSKGVLPVHYLEPGDVLLIEPIDFESNIRIPADQHVLADGSVDLGGFGRAVIAGLTLEAAEQLIEQTIVHSGAKETQINIRLLEGVHRFYVLGEVNSPGAYPLAGNETVLDAILTAGGLTGDASPCKLLLARPTLERSCRITLPICYREITQLGDSSTNYQLQPGDRIFVASRTFCEELKCCLANETCERCCKCQSPCRDPSLVQNGNPYQRVAPERAAATWNPRNNDTASGGKSGTKNGEANSTAKELANPLSDATPTVDSALGQDAPPIRRMPMPFSDAEQSLNLTNPEMLDSDVPAVSNALDGQLLPSIHPPSIPDNFDPQQ</sequence>
<organism evidence="3 4">
    <name type="scientific">Stieleria marina</name>
    <dbReference type="NCBI Taxonomy" id="1930275"/>
    <lineage>
        <taxon>Bacteria</taxon>
        <taxon>Pseudomonadati</taxon>
        <taxon>Planctomycetota</taxon>
        <taxon>Planctomycetia</taxon>
        <taxon>Pirellulales</taxon>
        <taxon>Pirellulaceae</taxon>
        <taxon>Stieleria</taxon>
    </lineage>
</organism>
<dbReference type="Pfam" id="PF10531">
    <property type="entry name" value="SLBB"/>
    <property type="match status" value="1"/>
</dbReference>
<dbReference type="EMBL" id="CP036526">
    <property type="protein sequence ID" value="QDT09740.1"/>
    <property type="molecule type" value="Genomic_DNA"/>
</dbReference>
<dbReference type="Gene3D" id="3.10.560.10">
    <property type="entry name" value="Outer membrane lipoprotein wza domain like"/>
    <property type="match status" value="1"/>
</dbReference>
<dbReference type="PANTHER" id="PTHR33619:SF3">
    <property type="entry name" value="POLYSACCHARIDE EXPORT PROTEIN GFCE-RELATED"/>
    <property type="match status" value="1"/>
</dbReference>
<dbReference type="InterPro" id="IPR019554">
    <property type="entry name" value="Soluble_ligand-bd"/>
</dbReference>
<evidence type="ECO:0000313" key="3">
    <source>
        <dbReference type="EMBL" id="QDT09740.1"/>
    </source>
</evidence>
<feature type="region of interest" description="Disordered" evidence="1">
    <location>
        <begin position="268"/>
        <end position="328"/>
    </location>
</feature>
<accession>A0A517NRI7</accession>
<reference evidence="3 4" key="1">
    <citation type="submission" date="2019-02" db="EMBL/GenBank/DDBJ databases">
        <title>Deep-cultivation of Planctomycetes and their phenomic and genomic characterization uncovers novel biology.</title>
        <authorList>
            <person name="Wiegand S."/>
            <person name="Jogler M."/>
            <person name="Boedeker C."/>
            <person name="Pinto D."/>
            <person name="Vollmers J."/>
            <person name="Rivas-Marin E."/>
            <person name="Kohn T."/>
            <person name="Peeters S.H."/>
            <person name="Heuer A."/>
            <person name="Rast P."/>
            <person name="Oberbeckmann S."/>
            <person name="Bunk B."/>
            <person name="Jeske O."/>
            <person name="Meyerdierks A."/>
            <person name="Storesund J.E."/>
            <person name="Kallscheuer N."/>
            <person name="Luecker S."/>
            <person name="Lage O.M."/>
            <person name="Pohl T."/>
            <person name="Merkel B.J."/>
            <person name="Hornburger P."/>
            <person name="Mueller R.-W."/>
            <person name="Bruemmer F."/>
            <person name="Labrenz M."/>
            <person name="Spormann A.M."/>
            <person name="Op den Camp H."/>
            <person name="Overmann J."/>
            <person name="Amann R."/>
            <person name="Jetten M.S.M."/>
            <person name="Mascher T."/>
            <person name="Medema M.H."/>
            <person name="Devos D.P."/>
            <person name="Kaster A.-K."/>
            <person name="Ovreas L."/>
            <person name="Rohde M."/>
            <person name="Galperin M.Y."/>
            <person name="Jogler C."/>
        </authorList>
    </citation>
    <scope>NUCLEOTIDE SEQUENCE [LARGE SCALE GENOMIC DNA]</scope>
    <source>
        <strain evidence="3 4">K23_9</strain>
    </source>
</reference>
<dbReference type="PANTHER" id="PTHR33619">
    <property type="entry name" value="POLYSACCHARIDE EXPORT PROTEIN GFCE-RELATED"/>
    <property type="match status" value="1"/>
</dbReference>
<dbReference type="Proteomes" id="UP000319817">
    <property type="component" value="Chromosome"/>
</dbReference>
<evidence type="ECO:0000259" key="2">
    <source>
        <dbReference type="Pfam" id="PF10531"/>
    </source>
</evidence>